<dbReference type="Proteomes" id="UP000216052">
    <property type="component" value="Chromosome"/>
</dbReference>
<feature type="region of interest" description="GAF domain" evidence="7">
    <location>
        <begin position="1"/>
        <end position="155"/>
    </location>
</feature>
<evidence type="ECO:0000256" key="1">
    <source>
        <dbReference type="ARBA" id="ARBA00022490"/>
    </source>
</evidence>
<keyword evidence="2 7" id="KW-0678">Repressor</keyword>
<evidence type="ECO:0000256" key="7">
    <source>
        <dbReference type="HAMAP-Rule" id="MF_00621"/>
    </source>
</evidence>
<dbReference type="HAMAP" id="MF_00621">
    <property type="entry name" value="HTH_type_CodY"/>
    <property type="match status" value="1"/>
</dbReference>
<dbReference type="SUPFAM" id="SSF46785">
    <property type="entry name" value="Winged helix' DNA-binding domain"/>
    <property type="match status" value="1"/>
</dbReference>
<dbReference type="Pfam" id="PF08222">
    <property type="entry name" value="HTH_CodY"/>
    <property type="match status" value="1"/>
</dbReference>
<dbReference type="PANTHER" id="PTHR40062:SF1">
    <property type="entry name" value="GLOBAL TRANSCRIPTIONAL REGULATOR CODY"/>
    <property type="match status" value="1"/>
</dbReference>
<gene>
    <name evidence="10" type="primary">codY_2</name>
    <name evidence="7" type="synonym">codY</name>
    <name evidence="10" type="ORF">SPACI_037180</name>
</gene>
<keyword evidence="11" id="KW-1185">Reference proteome</keyword>
<dbReference type="InterPro" id="IPR036390">
    <property type="entry name" value="WH_DNA-bd_sf"/>
</dbReference>
<keyword evidence="5 7" id="KW-0804">Transcription</keyword>
<evidence type="ECO:0000256" key="2">
    <source>
        <dbReference type="ARBA" id="ARBA00022491"/>
    </source>
</evidence>
<evidence type="ECO:0000256" key="3">
    <source>
        <dbReference type="ARBA" id="ARBA00023015"/>
    </source>
</evidence>
<feature type="domain" description="Global transcriptional regulator CodY N-terminal" evidence="8">
    <location>
        <begin position="3"/>
        <end position="178"/>
    </location>
</feature>
<dbReference type="InterPro" id="IPR029016">
    <property type="entry name" value="GAF-like_dom_sf"/>
</dbReference>
<sequence length="258" mass="28782">MTTLLKQTRKLNELLQRSEKVDYSEVTKLLSGVMAANVYLVSREGAILGYALHESFECGVMLEDVLEQGQFPEEYMKVLRSVRETTCNIRLNSGHCVFNEELKCPVGEKYTLVAPVVGIGKRLGSLLIAKFHVDFTENDIVLAEYCATTLGMGLLRGKMEKLEEETRRKTTVQVALNTLSYSELEAAINILGELEGDESLIVASKIADRAGITRSVIVNALRKLESAGVIESRSLGMKGTYIRIINEHLMEEVKKKKH</sequence>
<comment type="similarity">
    <text evidence="7">Belongs to the CodY family.</text>
</comment>
<evidence type="ECO:0000259" key="9">
    <source>
        <dbReference type="Pfam" id="PF08222"/>
    </source>
</evidence>
<dbReference type="Pfam" id="PF06018">
    <property type="entry name" value="CodY"/>
    <property type="match status" value="1"/>
</dbReference>
<dbReference type="InterPro" id="IPR014154">
    <property type="entry name" value="CodY"/>
</dbReference>
<accession>A0ABZ3J653</accession>
<keyword evidence="3 7" id="KW-0805">Transcription regulation</keyword>
<feature type="DNA-binding region" description="H-T-H motif" evidence="7">
    <location>
        <begin position="203"/>
        <end position="222"/>
    </location>
</feature>
<dbReference type="PANTHER" id="PTHR40062">
    <property type="entry name" value="GTP-SENSING TRANSCRIPTIONAL PLEIOTROPIC REPRESSOR CODY"/>
    <property type="match status" value="1"/>
</dbReference>
<evidence type="ECO:0000259" key="8">
    <source>
        <dbReference type="Pfam" id="PF06018"/>
    </source>
</evidence>
<dbReference type="InterPro" id="IPR010312">
    <property type="entry name" value="Transc_reg_CodY_N"/>
</dbReference>
<dbReference type="InterPro" id="IPR036388">
    <property type="entry name" value="WH-like_DNA-bd_sf"/>
</dbReference>
<dbReference type="NCBIfam" id="TIGR02787">
    <property type="entry name" value="codY_Gpos"/>
    <property type="match status" value="1"/>
</dbReference>
<reference evidence="10" key="1">
    <citation type="submission" date="2024-05" db="EMBL/GenBank/DDBJ databases">
        <title>Isolation and characterization of Sporomusa carbonis sp. nov., a carboxydotrophic hydrogenogen in the genus of Sporomusa isolated from a charcoal burning pile.</title>
        <authorList>
            <person name="Boeer T."/>
            <person name="Rosenbaum F."/>
            <person name="Eysell L."/>
            <person name="Mueller V."/>
            <person name="Daniel R."/>
            <person name="Poehlein A."/>
        </authorList>
    </citation>
    <scope>NUCLEOTIDE SEQUENCE [LARGE SCALE GENOMIC DNA]</scope>
    <source>
        <strain evidence="10">DSM 3132</strain>
    </source>
</reference>
<evidence type="ECO:0000256" key="4">
    <source>
        <dbReference type="ARBA" id="ARBA00023125"/>
    </source>
</evidence>
<dbReference type="PIRSF" id="PIRSF011572">
    <property type="entry name" value="GTP_sensing_CodY"/>
    <property type="match status" value="1"/>
</dbReference>
<keyword evidence="4 7" id="KW-0238">DNA-binding</keyword>
<dbReference type="RefSeq" id="WP_093795950.1">
    <property type="nucleotide sequence ID" value="NZ_CP155571.1"/>
</dbReference>
<evidence type="ECO:0000256" key="5">
    <source>
        <dbReference type="ARBA" id="ARBA00023163"/>
    </source>
</evidence>
<proteinExistence type="inferred from homology"/>
<dbReference type="InterPro" id="IPR013198">
    <property type="entry name" value="GTP_trans_reg_CodY_C"/>
</dbReference>
<organism evidence="10 11">
    <name type="scientific">Sporomusa acidovorans (strain ATCC 49682 / DSM 3132 / Mol)</name>
    <dbReference type="NCBI Taxonomy" id="1123286"/>
    <lineage>
        <taxon>Bacteria</taxon>
        <taxon>Bacillati</taxon>
        <taxon>Bacillota</taxon>
        <taxon>Negativicutes</taxon>
        <taxon>Selenomonadales</taxon>
        <taxon>Sporomusaceae</taxon>
        <taxon>Sporomusa</taxon>
    </lineage>
</organism>
<evidence type="ECO:0000313" key="11">
    <source>
        <dbReference type="Proteomes" id="UP000216052"/>
    </source>
</evidence>
<comment type="subcellular location">
    <subcellularLocation>
        <location evidence="7">Cytoplasm</location>
    </subcellularLocation>
</comment>
<dbReference type="Gene3D" id="1.10.10.10">
    <property type="entry name" value="Winged helix-like DNA-binding domain superfamily/Winged helix DNA-binding domain"/>
    <property type="match status" value="1"/>
</dbReference>
<feature type="domain" description="Global transcriptional regulator CodY C-terminal" evidence="9">
    <location>
        <begin position="200"/>
        <end position="255"/>
    </location>
</feature>
<dbReference type="NCBIfam" id="NF003170">
    <property type="entry name" value="PRK04158.1"/>
    <property type="match status" value="1"/>
</dbReference>
<comment type="function">
    <text evidence="7">DNA-binding global transcriptional regulator which is involved in the adaptive response to starvation and acts by directly or indirectly controlling the expression of numerous genes in response to nutrient availability. During rapid exponential growth, CodY is highly active and represses genes whose products allow adaptation to nutrient depletion.</text>
</comment>
<dbReference type="Gene3D" id="3.30.450.40">
    <property type="match status" value="1"/>
</dbReference>
<dbReference type="EMBL" id="CP155571">
    <property type="protein sequence ID" value="XFO73611.1"/>
    <property type="molecule type" value="Genomic_DNA"/>
</dbReference>
<evidence type="ECO:0000313" key="10">
    <source>
        <dbReference type="EMBL" id="XFO73611.1"/>
    </source>
</evidence>
<keyword evidence="1 7" id="KW-0963">Cytoplasm</keyword>
<name>A0ABZ3J653_SPOA4</name>
<evidence type="ECO:0000256" key="6">
    <source>
        <dbReference type="ARBA" id="ARBA00034538"/>
    </source>
</evidence>
<protein>
    <recommendedName>
        <fullName evidence="6 7">Global transcriptional regulator CodY</fullName>
    </recommendedName>
</protein>